<accession>A0ABW3DFC4</accession>
<keyword evidence="2" id="KW-0012">Acyltransferase</keyword>
<organism evidence="2 3">
    <name type="scientific">Paenibacillus residui</name>
    <dbReference type="NCBI Taxonomy" id="629724"/>
    <lineage>
        <taxon>Bacteria</taxon>
        <taxon>Bacillati</taxon>
        <taxon>Bacillota</taxon>
        <taxon>Bacilli</taxon>
        <taxon>Bacillales</taxon>
        <taxon>Paenibacillaceae</taxon>
        <taxon>Paenibacillus</taxon>
    </lineage>
</organism>
<dbReference type="PROSITE" id="PS51186">
    <property type="entry name" value="GNAT"/>
    <property type="match status" value="1"/>
</dbReference>
<protein>
    <submittedName>
        <fullName evidence="2">GNAT family N-acetyltransferase</fullName>
        <ecNumber evidence="2">2.3.-.-</ecNumber>
    </submittedName>
</protein>
<dbReference type="InterPro" id="IPR000182">
    <property type="entry name" value="GNAT_dom"/>
</dbReference>
<keyword evidence="3" id="KW-1185">Reference proteome</keyword>
<dbReference type="EC" id="2.3.-.-" evidence="2"/>
<comment type="caution">
    <text evidence="2">The sequence shown here is derived from an EMBL/GenBank/DDBJ whole genome shotgun (WGS) entry which is preliminary data.</text>
</comment>
<name>A0ABW3DFC4_9BACL</name>
<dbReference type="Proteomes" id="UP001597120">
    <property type="component" value="Unassembled WGS sequence"/>
</dbReference>
<sequence>MPTYSFHPMTEEYASMICSWKYDHPYSIYSMDGSEECISELMNEEYFYALDDRGELTGYLCCGNAARVPGGYAINLYNNNKYLDIGLGLKPDFTGKGNGLEFLTQGIGFLKKSYKVQHFQLVVAAFNERAMKVYERAGFIKGPCFMSKVGDQEIEFVAMNYSTAEGTSTE</sequence>
<dbReference type="Pfam" id="PF00583">
    <property type="entry name" value="Acetyltransf_1"/>
    <property type="match status" value="1"/>
</dbReference>
<dbReference type="InterPro" id="IPR016181">
    <property type="entry name" value="Acyl_CoA_acyltransferase"/>
</dbReference>
<dbReference type="EMBL" id="JBHTIU010000085">
    <property type="protein sequence ID" value="MFD0871616.1"/>
    <property type="molecule type" value="Genomic_DNA"/>
</dbReference>
<evidence type="ECO:0000313" key="2">
    <source>
        <dbReference type="EMBL" id="MFD0871616.1"/>
    </source>
</evidence>
<proteinExistence type="predicted"/>
<gene>
    <name evidence="2" type="ORF">ACFQ03_20970</name>
</gene>
<dbReference type="Gene3D" id="3.40.630.30">
    <property type="match status" value="1"/>
</dbReference>
<feature type="domain" description="N-acetyltransferase" evidence="1">
    <location>
        <begin position="4"/>
        <end position="164"/>
    </location>
</feature>
<dbReference type="GO" id="GO:0016746">
    <property type="term" value="F:acyltransferase activity"/>
    <property type="evidence" value="ECO:0007669"/>
    <property type="project" value="UniProtKB-KW"/>
</dbReference>
<reference evidence="3" key="1">
    <citation type="journal article" date="2019" name="Int. J. Syst. Evol. Microbiol.">
        <title>The Global Catalogue of Microorganisms (GCM) 10K type strain sequencing project: providing services to taxonomists for standard genome sequencing and annotation.</title>
        <authorList>
            <consortium name="The Broad Institute Genomics Platform"/>
            <consortium name="The Broad Institute Genome Sequencing Center for Infectious Disease"/>
            <person name="Wu L."/>
            <person name="Ma J."/>
        </authorList>
    </citation>
    <scope>NUCLEOTIDE SEQUENCE [LARGE SCALE GENOMIC DNA]</scope>
    <source>
        <strain evidence="3">CCUG 57263</strain>
    </source>
</reference>
<evidence type="ECO:0000313" key="3">
    <source>
        <dbReference type="Proteomes" id="UP001597120"/>
    </source>
</evidence>
<evidence type="ECO:0000259" key="1">
    <source>
        <dbReference type="PROSITE" id="PS51186"/>
    </source>
</evidence>
<dbReference type="RefSeq" id="WP_144935037.1">
    <property type="nucleotide sequence ID" value="NZ_JBHTIU010000085.1"/>
</dbReference>
<dbReference type="SUPFAM" id="SSF55729">
    <property type="entry name" value="Acyl-CoA N-acyltransferases (Nat)"/>
    <property type="match status" value="1"/>
</dbReference>
<keyword evidence="2" id="KW-0808">Transferase</keyword>